<evidence type="ECO:0000256" key="4">
    <source>
        <dbReference type="ARBA" id="ARBA00022729"/>
    </source>
</evidence>
<dbReference type="PROSITE" id="PS00523">
    <property type="entry name" value="SULFATASE_1"/>
    <property type="match status" value="1"/>
</dbReference>
<evidence type="ECO:0000256" key="6">
    <source>
        <dbReference type="ARBA" id="ARBA00022837"/>
    </source>
</evidence>
<comment type="caution">
    <text evidence="8">The sequence shown here is derived from an EMBL/GenBank/DDBJ whole genome shotgun (WGS) entry which is preliminary data.</text>
</comment>
<reference evidence="8 9" key="1">
    <citation type="journal article" date="2019" name="Int. J. Syst. Evol. Microbiol.">
        <title>The Global Catalogue of Microorganisms (GCM) 10K type strain sequencing project: providing services to taxonomists for standard genome sequencing and annotation.</title>
        <authorList>
            <consortium name="The Broad Institute Genomics Platform"/>
            <consortium name="The Broad Institute Genome Sequencing Center for Infectious Disease"/>
            <person name="Wu L."/>
            <person name="Ma J."/>
        </authorList>
    </citation>
    <scope>NUCLEOTIDE SEQUENCE [LARGE SCALE GENOMIC DNA]</scope>
    <source>
        <strain evidence="8 9">JCM 16112</strain>
    </source>
</reference>
<evidence type="ECO:0000313" key="9">
    <source>
        <dbReference type="Proteomes" id="UP001500469"/>
    </source>
</evidence>
<evidence type="ECO:0000256" key="1">
    <source>
        <dbReference type="ARBA" id="ARBA00001913"/>
    </source>
</evidence>
<accession>A0ABN1N304</accession>
<dbReference type="EMBL" id="BAAAFI010000042">
    <property type="protein sequence ID" value="GAA0880251.1"/>
    <property type="molecule type" value="Genomic_DNA"/>
</dbReference>
<keyword evidence="6" id="KW-0106">Calcium</keyword>
<evidence type="ECO:0000256" key="3">
    <source>
        <dbReference type="ARBA" id="ARBA00022723"/>
    </source>
</evidence>
<dbReference type="InterPro" id="IPR000917">
    <property type="entry name" value="Sulfatase_N"/>
</dbReference>
<evidence type="ECO:0000259" key="7">
    <source>
        <dbReference type="Pfam" id="PF00884"/>
    </source>
</evidence>
<dbReference type="Proteomes" id="UP001500469">
    <property type="component" value="Unassembled WGS sequence"/>
</dbReference>
<dbReference type="InterPro" id="IPR017850">
    <property type="entry name" value="Alkaline_phosphatase_core_sf"/>
</dbReference>
<dbReference type="Gene3D" id="3.40.720.10">
    <property type="entry name" value="Alkaline Phosphatase, subunit A"/>
    <property type="match status" value="1"/>
</dbReference>
<keyword evidence="5" id="KW-0378">Hydrolase</keyword>
<evidence type="ECO:0000256" key="5">
    <source>
        <dbReference type="ARBA" id="ARBA00022801"/>
    </source>
</evidence>
<comment type="cofactor">
    <cofactor evidence="1">
        <name>Ca(2+)</name>
        <dbReference type="ChEBI" id="CHEBI:29108"/>
    </cofactor>
</comment>
<protein>
    <submittedName>
        <fullName evidence="8">Sulfatase</fullName>
    </submittedName>
</protein>
<dbReference type="InterPro" id="IPR035874">
    <property type="entry name" value="IDS"/>
</dbReference>
<dbReference type="PANTHER" id="PTHR45953">
    <property type="entry name" value="IDURONATE 2-SULFATASE"/>
    <property type="match status" value="1"/>
</dbReference>
<sequence>MAVTGPLKAQQAKNVLIFLVDDLRPELGSYGNTLIKTPHTDKLAAEGMVFNSAYAQQAICAPSRMSILTGLRPETIGIYDIFTPLRSVHKDMLTMPQFFKKNGFTTVSIGKVYHHGHDDQENWTVYFPKEPNSYLDPDNAKLMARLEAEGKGGNGPAYESADVEDEGYKDGRVARDAIETLAQLGDERFLMVVGMSKPHLPFNAPKKYWDLYDRGSLVVPSRSKPEHMFSMALTNWNELRGYHGIPAEGDLDDELTRTLIHGYYASVSYIDAQVGKVMDALDTLGLREETLVVFMSDHGYKIGEYGAWCKHSNFELDVRVPLIISAGKSQKKTNTSDALVENIDVFPTIVEACGLERPSLEGKSLMPLLESPGQGWAEAAYSLYPRGEKVMGCTVTDGQWRYTEWRDSRSQEIKGVELYSVGEKVRAEANLAGYAKYQKDEESMRLLLEKRFPRNRASFY</sequence>
<dbReference type="InterPro" id="IPR024607">
    <property type="entry name" value="Sulfatase_CS"/>
</dbReference>
<evidence type="ECO:0000256" key="2">
    <source>
        <dbReference type="ARBA" id="ARBA00008779"/>
    </source>
</evidence>
<comment type="similarity">
    <text evidence="2">Belongs to the sulfatase family.</text>
</comment>
<keyword evidence="3" id="KW-0479">Metal-binding</keyword>
<feature type="domain" description="Sulfatase N-terminal" evidence="7">
    <location>
        <begin position="13"/>
        <end position="354"/>
    </location>
</feature>
<evidence type="ECO:0000313" key="8">
    <source>
        <dbReference type="EMBL" id="GAA0880251.1"/>
    </source>
</evidence>
<dbReference type="CDD" id="cd16030">
    <property type="entry name" value="iduronate-2-sulfatase"/>
    <property type="match status" value="1"/>
</dbReference>
<gene>
    <name evidence="8" type="ORF">GCM10009119_32210</name>
</gene>
<dbReference type="Pfam" id="PF00884">
    <property type="entry name" value="Sulfatase"/>
    <property type="match status" value="1"/>
</dbReference>
<proteinExistence type="inferred from homology"/>
<keyword evidence="4" id="KW-0732">Signal</keyword>
<dbReference type="SUPFAM" id="SSF53649">
    <property type="entry name" value="Alkaline phosphatase-like"/>
    <property type="match status" value="1"/>
</dbReference>
<name>A0ABN1N304_9BACT</name>
<dbReference type="PANTHER" id="PTHR45953:SF1">
    <property type="entry name" value="IDURONATE 2-SULFATASE"/>
    <property type="match status" value="1"/>
</dbReference>
<organism evidence="8 9">
    <name type="scientific">Algoriphagus jejuensis</name>
    <dbReference type="NCBI Taxonomy" id="419934"/>
    <lineage>
        <taxon>Bacteria</taxon>
        <taxon>Pseudomonadati</taxon>
        <taxon>Bacteroidota</taxon>
        <taxon>Cytophagia</taxon>
        <taxon>Cytophagales</taxon>
        <taxon>Cyclobacteriaceae</taxon>
        <taxon>Algoriphagus</taxon>
    </lineage>
</organism>
<keyword evidence="9" id="KW-1185">Reference proteome</keyword>